<gene>
    <name evidence="8" type="ORF">Zmor_010562</name>
</gene>
<dbReference type="EMBL" id="JALNTZ010000003">
    <property type="protein sequence ID" value="KAJ3658843.1"/>
    <property type="molecule type" value="Genomic_DNA"/>
</dbReference>
<evidence type="ECO:0000313" key="9">
    <source>
        <dbReference type="Proteomes" id="UP001168821"/>
    </source>
</evidence>
<dbReference type="AlphaFoldDB" id="A0AA38IJB7"/>
<dbReference type="PRINTS" id="PR00069">
    <property type="entry name" value="ALDKETRDTASE"/>
</dbReference>
<protein>
    <recommendedName>
        <fullName evidence="7">NADP-dependent oxidoreductase domain-containing protein</fullName>
    </recommendedName>
</protein>
<keyword evidence="9" id="KW-1185">Reference proteome</keyword>
<dbReference type="PROSITE" id="PS00062">
    <property type="entry name" value="ALDOKETO_REDUCTASE_2"/>
    <property type="match status" value="1"/>
</dbReference>
<reference evidence="8" key="1">
    <citation type="journal article" date="2023" name="G3 (Bethesda)">
        <title>Whole genome assemblies of Zophobas morio and Tenebrio molitor.</title>
        <authorList>
            <person name="Kaur S."/>
            <person name="Stinson S.A."/>
            <person name="diCenzo G.C."/>
        </authorList>
    </citation>
    <scope>NUCLEOTIDE SEQUENCE</scope>
    <source>
        <strain evidence="8">QUZm001</strain>
    </source>
</reference>
<feature type="active site" description="Proton donor" evidence="4">
    <location>
        <position position="52"/>
    </location>
</feature>
<feature type="domain" description="NADP-dependent oxidoreductase" evidence="7">
    <location>
        <begin position="225"/>
        <end position="280"/>
    </location>
</feature>
<dbReference type="SUPFAM" id="SSF51430">
    <property type="entry name" value="NAD(P)-linked oxidoreductase"/>
    <property type="match status" value="1"/>
</dbReference>
<evidence type="ECO:0000256" key="3">
    <source>
        <dbReference type="ARBA" id="ARBA00023002"/>
    </source>
</evidence>
<evidence type="ECO:0000256" key="6">
    <source>
        <dbReference type="PIRSR" id="PIRSR000097-3"/>
    </source>
</evidence>
<feature type="domain" description="NADP-dependent oxidoreductase" evidence="7">
    <location>
        <begin position="18"/>
        <end position="209"/>
    </location>
</feature>
<dbReference type="InterPro" id="IPR023210">
    <property type="entry name" value="NADP_OxRdtase_dom"/>
</dbReference>
<dbReference type="FunFam" id="3.20.20.100:FF:000006">
    <property type="entry name" value="Aldo-keto reductase family 1 member A1"/>
    <property type="match status" value="1"/>
</dbReference>
<evidence type="ECO:0000256" key="5">
    <source>
        <dbReference type="PIRSR" id="PIRSR000097-2"/>
    </source>
</evidence>
<sequence>MAANIFLDLPGGLKMPALGFGTWQAKNEQEIKNPLNTALKSGYRHIDTAFVYENEKFIGEVLKQWFVSGKLKRKDVFITTKLPMQGVHPDRVETFMKKSLENLQLDYVDLYLIHFPVGFKCDESSLRPKLDDKNQMIPEAKTDHLGIWKKMEEQVDAGRTKTIGLSNYNISQIETVLKGARIKPANLQVELHVYLQQRQLVDFCHKNELGREERQLPDILGDAVVAKISKKHSKTPAQIVLRFLIQRGIAPIPKSVTEKRVKENIAVFDFALSDSDIKELLGLDVGEKARVCNFKLLESLETHPDFPMKG</sequence>
<evidence type="ECO:0000256" key="2">
    <source>
        <dbReference type="ARBA" id="ARBA00022857"/>
    </source>
</evidence>
<feature type="site" description="Lowers pKa of active site Tyr" evidence="6">
    <location>
        <position position="81"/>
    </location>
</feature>
<organism evidence="8 9">
    <name type="scientific">Zophobas morio</name>
    <dbReference type="NCBI Taxonomy" id="2755281"/>
    <lineage>
        <taxon>Eukaryota</taxon>
        <taxon>Metazoa</taxon>
        <taxon>Ecdysozoa</taxon>
        <taxon>Arthropoda</taxon>
        <taxon>Hexapoda</taxon>
        <taxon>Insecta</taxon>
        <taxon>Pterygota</taxon>
        <taxon>Neoptera</taxon>
        <taxon>Endopterygota</taxon>
        <taxon>Coleoptera</taxon>
        <taxon>Polyphaga</taxon>
        <taxon>Cucujiformia</taxon>
        <taxon>Tenebrionidae</taxon>
        <taxon>Zophobas</taxon>
    </lineage>
</organism>
<dbReference type="PIRSF" id="PIRSF000097">
    <property type="entry name" value="AKR"/>
    <property type="match status" value="1"/>
</dbReference>
<keyword evidence="3" id="KW-0560">Oxidoreductase</keyword>
<dbReference type="InterPro" id="IPR018170">
    <property type="entry name" value="Aldo/ket_reductase_CS"/>
</dbReference>
<feature type="binding site" evidence="5">
    <location>
        <position position="114"/>
    </location>
    <ligand>
        <name>substrate</name>
    </ligand>
</feature>
<accession>A0AA38IJB7</accession>
<proteinExistence type="inferred from homology"/>
<evidence type="ECO:0000313" key="8">
    <source>
        <dbReference type="EMBL" id="KAJ3658843.1"/>
    </source>
</evidence>
<evidence type="ECO:0000259" key="7">
    <source>
        <dbReference type="Pfam" id="PF00248"/>
    </source>
</evidence>
<name>A0AA38IJB7_9CUCU</name>
<evidence type="ECO:0000256" key="1">
    <source>
        <dbReference type="ARBA" id="ARBA00007905"/>
    </source>
</evidence>
<dbReference type="InterPro" id="IPR020471">
    <property type="entry name" value="AKR"/>
</dbReference>
<dbReference type="Proteomes" id="UP001168821">
    <property type="component" value="Unassembled WGS sequence"/>
</dbReference>
<evidence type="ECO:0000256" key="4">
    <source>
        <dbReference type="PIRSR" id="PIRSR000097-1"/>
    </source>
</evidence>
<keyword evidence="2" id="KW-0521">NADP</keyword>
<dbReference type="PANTHER" id="PTHR11732">
    <property type="entry name" value="ALDO/KETO REDUCTASE"/>
    <property type="match status" value="1"/>
</dbReference>
<comment type="similarity">
    <text evidence="1">Belongs to the aldo/keto reductase family.</text>
</comment>
<dbReference type="Pfam" id="PF00248">
    <property type="entry name" value="Aldo_ket_red"/>
    <property type="match status" value="2"/>
</dbReference>
<comment type="caution">
    <text evidence="8">The sequence shown here is derived from an EMBL/GenBank/DDBJ whole genome shotgun (WGS) entry which is preliminary data.</text>
</comment>
<dbReference type="GO" id="GO:0016491">
    <property type="term" value="F:oxidoreductase activity"/>
    <property type="evidence" value="ECO:0007669"/>
    <property type="project" value="UniProtKB-KW"/>
</dbReference>
<dbReference type="PROSITE" id="PS00798">
    <property type="entry name" value="ALDOKETO_REDUCTASE_1"/>
    <property type="match status" value="1"/>
</dbReference>
<dbReference type="Gene3D" id="3.20.20.100">
    <property type="entry name" value="NADP-dependent oxidoreductase domain"/>
    <property type="match status" value="1"/>
</dbReference>
<dbReference type="InterPro" id="IPR036812">
    <property type="entry name" value="NAD(P)_OxRdtase_dom_sf"/>
</dbReference>